<dbReference type="InterPro" id="IPR017853">
    <property type="entry name" value="GH"/>
</dbReference>
<dbReference type="Pfam" id="PF18040">
    <property type="entry name" value="BPA_C"/>
    <property type="match status" value="1"/>
</dbReference>
<dbReference type="Pfam" id="PF18206">
    <property type="entry name" value="Porphyrn_cat_1"/>
    <property type="match status" value="1"/>
</dbReference>
<keyword evidence="4" id="KW-0378">Hydrolase</keyword>
<reference evidence="4 5" key="1">
    <citation type="submission" date="2012-02" db="EMBL/GenBank/DDBJ databases">
        <title>Complete genome sequence of Phycisphaera mikurensis NBRC 102666.</title>
        <authorList>
            <person name="Ankai A."/>
            <person name="Hosoyama A."/>
            <person name="Terui Y."/>
            <person name="Sekine M."/>
            <person name="Fukai R."/>
            <person name="Kato Y."/>
            <person name="Nakamura S."/>
            <person name="Yamada-Narita S."/>
            <person name="Kawakoshi A."/>
            <person name="Fukunaga Y."/>
            <person name="Yamazaki S."/>
            <person name="Fujita N."/>
        </authorList>
    </citation>
    <scope>NUCLEOTIDE SEQUENCE [LARGE SCALE GENOMIC DNA]</scope>
    <source>
        <strain evidence="5">NBRC 102666 / KCTC 22515 / FYK2301M01</strain>
    </source>
</reference>
<keyword evidence="5" id="KW-1185">Reference proteome</keyword>
<dbReference type="Gene3D" id="2.60.120.1200">
    <property type="match status" value="1"/>
</dbReference>
<dbReference type="EMBL" id="AP012338">
    <property type="protein sequence ID" value="BAM02420.1"/>
    <property type="molecule type" value="Genomic_DNA"/>
</dbReference>
<evidence type="ECO:0000313" key="4">
    <source>
        <dbReference type="EMBL" id="BAM02420.1"/>
    </source>
</evidence>
<feature type="domain" description="Porphyranase beta-sandwich" evidence="3">
    <location>
        <begin position="413"/>
        <end position="514"/>
    </location>
</feature>
<evidence type="ECO:0000259" key="3">
    <source>
        <dbReference type="Pfam" id="PF18206"/>
    </source>
</evidence>
<keyword evidence="1" id="KW-0732">Signal</keyword>
<dbReference type="eggNOG" id="COG3664">
    <property type="taxonomic scope" value="Bacteria"/>
</dbReference>
<dbReference type="SUPFAM" id="SSF51445">
    <property type="entry name" value="(Trans)glycosidases"/>
    <property type="match status" value="1"/>
</dbReference>
<evidence type="ECO:0000259" key="2">
    <source>
        <dbReference type="Pfam" id="PF18040"/>
    </source>
</evidence>
<name>I0IAY2_PHYMF</name>
<dbReference type="RefSeq" id="WP_014435640.1">
    <property type="nucleotide sequence ID" value="NC_017080.1"/>
</dbReference>
<evidence type="ECO:0000256" key="1">
    <source>
        <dbReference type="SAM" id="SignalP"/>
    </source>
</evidence>
<feature type="chain" id="PRO_5003629047" evidence="1">
    <location>
        <begin position="25"/>
        <end position="620"/>
    </location>
</feature>
<sequence>MRLPKIHALAAAATLAAAPCSATAQTATVTVHPRTALSIGGVTAFDRTQFITLHGSPTDPDTSDEQFRYLTEELGVAWGRDGGVQTWRMGRTPADPDHAGMPDLAALAEAGRRARAEAAANPRHDPELMRDVVLCTHPQFMVGIPGNDFTAWGPRTPEAAAAWVSTFLAEFYTDADRPRLYEVFNEPFVHAAEIGTTRRQMAEQHVVTARAIRERTPGVLVGGYSAAWAEVEAAGFGQWHANQKMFMDVAGAEMDFFSTHLYDGINIEGTHTERTGSNTEAILDLIDQYSHLRFGVAKPQTITEYGRILFSRNGRAWPERGRREALILRSMIGMNHTFMDHPDRILKAIPFILGVGDWTYGLGDNTEEEPYDYLLFRRNGGADHHVPTGLEHFYRFWKGVEGDWRSHSSTDPDVRVHVLADGRRLSLVLTNLDDAAHAVALRGLDGLDVGRVTLRSLTTDGGFPQLTERALPAVPAAIDLAVGGSALLTIDSRVDLAVEATLQRRRTYATDYLQPIAAGEPVGFTFQGTPTGPGGNARLRLSIARDPALSLSPELSVNGERVPFPEDWMGGDQAGRPTFYGMIPVDVPSGLLRDTTHVRLVFPDSGGHVAAAVLETTLPR</sequence>
<feature type="signal peptide" evidence="1">
    <location>
        <begin position="1"/>
        <end position="24"/>
    </location>
</feature>
<protein>
    <submittedName>
        <fullName evidence="4">Beta-agarase</fullName>
        <ecNumber evidence="4">3.2.1.81</ecNumber>
    </submittedName>
</protein>
<dbReference type="AlphaFoldDB" id="I0IAY2"/>
<proteinExistence type="predicted"/>
<dbReference type="GO" id="GO:0033916">
    <property type="term" value="F:beta-agarase activity"/>
    <property type="evidence" value="ECO:0007669"/>
    <property type="project" value="UniProtKB-EC"/>
</dbReference>
<organism evidence="4 5">
    <name type="scientific">Phycisphaera mikurensis (strain NBRC 102666 / KCTC 22515 / FYK2301M01)</name>
    <dbReference type="NCBI Taxonomy" id="1142394"/>
    <lineage>
        <taxon>Bacteria</taxon>
        <taxon>Pseudomonadati</taxon>
        <taxon>Planctomycetota</taxon>
        <taxon>Phycisphaerae</taxon>
        <taxon>Phycisphaerales</taxon>
        <taxon>Phycisphaeraceae</taxon>
        <taxon>Phycisphaera</taxon>
    </lineage>
</organism>
<dbReference type="KEGG" id="phm:PSMK_02610"/>
<dbReference type="InterPro" id="IPR041224">
    <property type="entry name" value="BPA_C"/>
</dbReference>
<dbReference type="OrthoDB" id="235858at2"/>
<accession>I0IAY2</accession>
<feature type="domain" description="Beta-porphyranase A C-terminal" evidence="2">
    <location>
        <begin position="524"/>
        <end position="616"/>
    </location>
</feature>
<gene>
    <name evidence="4" type="ordered locus">PSMK_02610</name>
</gene>
<dbReference type="Gene3D" id="3.20.20.80">
    <property type="entry name" value="Glycosidases"/>
    <property type="match status" value="1"/>
</dbReference>
<dbReference type="HOGENOM" id="CLU_019012_1_0_0"/>
<dbReference type="CDD" id="cd21510">
    <property type="entry name" value="agarase_cat"/>
    <property type="match status" value="1"/>
</dbReference>
<dbReference type="STRING" id="1142394.PSMK_02610"/>
<keyword evidence="4" id="KW-0326">Glycosidase</keyword>
<dbReference type="InterPro" id="IPR040527">
    <property type="entry name" value="Beta-sand_Porphyrn"/>
</dbReference>
<dbReference type="Proteomes" id="UP000007881">
    <property type="component" value="Chromosome"/>
</dbReference>
<evidence type="ECO:0000313" key="5">
    <source>
        <dbReference type="Proteomes" id="UP000007881"/>
    </source>
</evidence>
<dbReference type="EC" id="3.2.1.81" evidence="4"/>